<evidence type="ECO:0000313" key="2">
    <source>
        <dbReference type="EMBL" id="GGH07455.1"/>
    </source>
</evidence>
<gene>
    <name evidence="2" type="primary">nagX</name>
    <name evidence="2" type="ORF">GCM10007422_24540</name>
    <name evidence="3" type="ORF">GGQ60_001324</name>
</gene>
<feature type="transmembrane region" description="Helical" evidence="1">
    <location>
        <begin position="190"/>
        <end position="207"/>
    </location>
</feature>
<keyword evidence="1" id="KW-0472">Membrane</keyword>
<organism evidence="3 4">
    <name type="scientific">Pedobacter zeae</name>
    <dbReference type="NCBI Taxonomy" id="1737356"/>
    <lineage>
        <taxon>Bacteria</taxon>
        <taxon>Pseudomonadati</taxon>
        <taxon>Bacteroidota</taxon>
        <taxon>Sphingobacteriia</taxon>
        <taxon>Sphingobacteriales</taxon>
        <taxon>Sphingobacteriaceae</taxon>
        <taxon>Pedobacter</taxon>
    </lineage>
</organism>
<dbReference type="EMBL" id="BMHZ01000002">
    <property type="protein sequence ID" value="GGH07455.1"/>
    <property type="molecule type" value="Genomic_DNA"/>
</dbReference>
<accession>A0A7W6P5X8</accession>
<reference evidence="3 4" key="3">
    <citation type="submission" date="2020-08" db="EMBL/GenBank/DDBJ databases">
        <title>Genomic Encyclopedia of Type Strains, Phase IV (KMG-IV): sequencing the most valuable type-strain genomes for metagenomic binning, comparative biology and taxonomic classification.</title>
        <authorList>
            <person name="Goeker M."/>
        </authorList>
    </citation>
    <scope>NUCLEOTIDE SEQUENCE [LARGE SCALE GENOMIC DNA]</scope>
    <source>
        <strain evidence="3 4">DSM 100774</strain>
    </source>
</reference>
<feature type="transmembrane region" description="Helical" evidence="1">
    <location>
        <begin position="135"/>
        <end position="155"/>
    </location>
</feature>
<keyword evidence="3" id="KW-0808">Transferase</keyword>
<feature type="transmembrane region" description="Helical" evidence="1">
    <location>
        <begin position="92"/>
        <end position="114"/>
    </location>
</feature>
<name>A0A7W6P5X8_9SPHI</name>
<feature type="transmembrane region" description="Helical" evidence="1">
    <location>
        <begin position="306"/>
        <end position="330"/>
    </location>
</feature>
<dbReference type="Proteomes" id="UP000642938">
    <property type="component" value="Unassembled WGS sequence"/>
</dbReference>
<feature type="transmembrane region" description="Helical" evidence="1">
    <location>
        <begin position="380"/>
        <end position="402"/>
    </location>
</feature>
<keyword evidence="1" id="KW-1133">Transmembrane helix</keyword>
<keyword evidence="5" id="KW-1185">Reference proteome</keyword>
<evidence type="ECO:0000313" key="5">
    <source>
        <dbReference type="Proteomes" id="UP000642938"/>
    </source>
</evidence>
<reference evidence="2" key="1">
    <citation type="journal article" date="2014" name="Int. J. Syst. Evol. Microbiol.">
        <title>Complete genome of a new Firmicutes species belonging to the dominant human colonic microbiota ('Ruminococcus bicirculans') reveals two chromosomes and a selective capacity to utilize plant glucans.</title>
        <authorList>
            <consortium name="NISC Comparative Sequencing Program"/>
            <person name="Wegmann U."/>
            <person name="Louis P."/>
            <person name="Goesmann A."/>
            <person name="Henrissat B."/>
            <person name="Duncan S.H."/>
            <person name="Flint H.J."/>
        </authorList>
    </citation>
    <scope>NUCLEOTIDE SEQUENCE</scope>
    <source>
        <strain evidence="2">CGMCC 1.15287</strain>
    </source>
</reference>
<feature type="transmembrane region" description="Helical" evidence="1">
    <location>
        <begin position="342"/>
        <end position="360"/>
    </location>
</feature>
<keyword evidence="1" id="KW-0812">Transmembrane</keyword>
<dbReference type="RefSeq" id="WP_183761060.1">
    <property type="nucleotide sequence ID" value="NZ_BMHZ01000002.1"/>
</dbReference>
<evidence type="ECO:0000256" key="1">
    <source>
        <dbReference type="SAM" id="Phobius"/>
    </source>
</evidence>
<reference evidence="5" key="2">
    <citation type="journal article" date="2019" name="Int. J. Syst. Evol. Microbiol.">
        <title>The Global Catalogue of Microorganisms (GCM) 10K type strain sequencing project: providing services to taxonomists for standard genome sequencing and annotation.</title>
        <authorList>
            <consortium name="The Broad Institute Genomics Platform"/>
            <consortium name="The Broad Institute Genome Sequencing Center for Infectious Disease"/>
            <person name="Wu L."/>
            <person name="Ma J."/>
        </authorList>
    </citation>
    <scope>NUCLEOTIDE SEQUENCE [LARGE SCALE GENOMIC DNA]</scope>
    <source>
        <strain evidence="5">CGMCC 1.15287</strain>
    </source>
</reference>
<protein>
    <submittedName>
        <fullName evidence="2">DUF5009 domain-containing protein</fullName>
    </submittedName>
    <submittedName>
        <fullName evidence="3">Putative acyltransferase</fullName>
    </submittedName>
</protein>
<sequence length="410" mass="46017">MDQASSTVTPTAQPAAKPKRLLSLDALRGFDMFWIVSGEGIFHGLAHGIKEDHALVQNTYDWTIATNPSLSLFEKILVGISNQLHHSPWNGFTFYDLIFPLFIFISGVSMPFSYQKYFTDRETGNAPTGKIYYALIKRTLILILLGAVVNGLLQWKGYEHIRFASVLGRIGLATFFAALIYLNSPLKKQVVWFVSILVGYYLLMRFVPVPGFGSGVFTPEGNLSAYIDRLLLPGKLHRTVYDPEGLLSTVPAICSAMLGIFTGSFIKNKAVCPDPKKKVLYLTMAGIVLILTALAGSFLFPINKIMWTSTFVLFAGGWSIILFSLFYYFIDVCNYQKWCMPMVWIGTNSILIYIFAHGLFNFESTSNFLFGGIINTIPTAWQQAGVWTGVLLIQLFGLKFLFDKKWFLKI</sequence>
<proteinExistence type="predicted"/>
<dbReference type="PANTHER" id="PTHR31061">
    <property type="entry name" value="LD22376P"/>
    <property type="match status" value="1"/>
</dbReference>
<evidence type="ECO:0000313" key="3">
    <source>
        <dbReference type="EMBL" id="MBB4107364.1"/>
    </source>
</evidence>
<dbReference type="GO" id="GO:0016746">
    <property type="term" value="F:acyltransferase activity"/>
    <property type="evidence" value="ECO:0007669"/>
    <property type="project" value="UniProtKB-KW"/>
</dbReference>
<evidence type="ECO:0000313" key="4">
    <source>
        <dbReference type="Proteomes" id="UP000532273"/>
    </source>
</evidence>
<dbReference type="Proteomes" id="UP000532273">
    <property type="component" value="Unassembled WGS sequence"/>
</dbReference>
<dbReference type="EMBL" id="JACIEF010000001">
    <property type="protein sequence ID" value="MBB4107364.1"/>
    <property type="molecule type" value="Genomic_DNA"/>
</dbReference>
<feature type="transmembrane region" description="Helical" evidence="1">
    <location>
        <begin position="279"/>
        <end position="300"/>
    </location>
</feature>
<dbReference type="AlphaFoldDB" id="A0A7W6P5X8"/>
<comment type="caution">
    <text evidence="3">The sequence shown here is derived from an EMBL/GenBank/DDBJ whole genome shotgun (WGS) entry which is preliminary data.</text>
</comment>
<feature type="transmembrane region" description="Helical" evidence="1">
    <location>
        <begin position="161"/>
        <end position="183"/>
    </location>
</feature>
<feature type="transmembrane region" description="Helical" evidence="1">
    <location>
        <begin position="246"/>
        <end position="267"/>
    </location>
</feature>
<dbReference type="PANTHER" id="PTHR31061:SF24">
    <property type="entry name" value="LD22376P"/>
    <property type="match status" value="1"/>
</dbReference>
<reference evidence="2" key="4">
    <citation type="submission" date="2024-05" db="EMBL/GenBank/DDBJ databases">
        <authorList>
            <person name="Sun Q."/>
            <person name="Zhou Y."/>
        </authorList>
    </citation>
    <scope>NUCLEOTIDE SEQUENCE</scope>
    <source>
        <strain evidence="2">CGMCC 1.15287</strain>
    </source>
</reference>
<keyword evidence="3" id="KW-0012">Acyltransferase</keyword>